<proteinExistence type="predicted"/>
<sequence length="211" mass="23364">MATQAQIEVGLHRKGLLVFQQSRTNAAWAQTIQKAVDITVPAFYNDPLFAWMFLEARDWGSVMAVSEPGQKYDGVRTVWRSDGVSATLFGGLMPTIRLLFEYLGAVDKVKAKVITGSNLRDCFYILITATEPQSRKQGLLSAMTTRLLDEARKLEATTKYSTQQFTRFGFETIDEITVGKNSVNAQGVKQAGGDGVTVTGMIWWPEGAKEK</sequence>
<evidence type="ECO:0000313" key="2">
    <source>
        <dbReference type="Proteomes" id="UP001498421"/>
    </source>
</evidence>
<protein>
    <recommendedName>
        <fullName evidence="3">N-acetyltransferase domain-containing protein</fullName>
    </recommendedName>
</protein>
<keyword evidence="2" id="KW-1185">Reference proteome</keyword>
<comment type="caution">
    <text evidence="1">The sequence shown here is derived from an EMBL/GenBank/DDBJ whole genome shotgun (WGS) entry which is preliminary data.</text>
</comment>
<dbReference type="Gene3D" id="3.40.630.30">
    <property type="match status" value="1"/>
</dbReference>
<name>A0ABR1I588_9HYPO</name>
<evidence type="ECO:0008006" key="3">
    <source>
        <dbReference type="Google" id="ProtNLM"/>
    </source>
</evidence>
<gene>
    <name evidence="1" type="ORF">QQZ08_004819</name>
</gene>
<organism evidence="1 2">
    <name type="scientific">Neonectria magnoliae</name>
    <dbReference type="NCBI Taxonomy" id="2732573"/>
    <lineage>
        <taxon>Eukaryota</taxon>
        <taxon>Fungi</taxon>
        <taxon>Dikarya</taxon>
        <taxon>Ascomycota</taxon>
        <taxon>Pezizomycotina</taxon>
        <taxon>Sordariomycetes</taxon>
        <taxon>Hypocreomycetidae</taxon>
        <taxon>Hypocreales</taxon>
        <taxon>Nectriaceae</taxon>
        <taxon>Neonectria</taxon>
    </lineage>
</organism>
<dbReference type="EMBL" id="JAZAVK010000038">
    <property type="protein sequence ID" value="KAK7428724.1"/>
    <property type="molecule type" value="Genomic_DNA"/>
</dbReference>
<dbReference type="Proteomes" id="UP001498421">
    <property type="component" value="Unassembled WGS sequence"/>
</dbReference>
<reference evidence="1 2" key="1">
    <citation type="journal article" date="2025" name="Microbiol. Resour. Announc.">
        <title>Draft genome sequences for Neonectria magnoliae and Neonectria punicea, canker pathogens of Liriodendron tulipifera and Acer saccharum in West Virginia.</title>
        <authorList>
            <person name="Petronek H.M."/>
            <person name="Kasson M.T."/>
            <person name="Metheny A.M."/>
            <person name="Stauder C.M."/>
            <person name="Lovett B."/>
            <person name="Lynch S.C."/>
            <person name="Garnas J.R."/>
            <person name="Kasson L.R."/>
            <person name="Stajich J.E."/>
        </authorList>
    </citation>
    <scope>NUCLEOTIDE SEQUENCE [LARGE SCALE GENOMIC DNA]</scope>
    <source>
        <strain evidence="1 2">NRRL 64651</strain>
    </source>
</reference>
<dbReference type="SUPFAM" id="SSF55729">
    <property type="entry name" value="Acyl-CoA N-acyltransferases (Nat)"/>
    <property type="match status" value="1"/>
</dbReference>
<accession>A0ABR1I588</accession>
<evidence type="ECO:0000313" key="1">
    <source>
        <dbReference type="EMBL" id="KAK7428724.1"/>
    </source>
</evidence>
<dbReference type="InterPro" id="IPR016181">
    <property type="entry name" value="Acyl_CoA_acyltransferase"/>
</dbReference>